<keyword evidence="3" id="KW-1185">Reference proteome</keyword>
<dbReference type="Proteomes" id="UP001596106">
    <property type="component" value="Unassembled WGS sequence"/>
</dbReference>
<evidence type="ECO:0000259" key="1">
    <source>
        <dbReference type="Pfam" id="PF04542"/>
    </source>
</evidence>
<evidence type="ECO:0000313" key="3">
    <source>
        <dbReference type="Proteomes" id="UP001596106"/>
    </source>
</evidence>
<dbReference type="InterPro" id="IPR007627">
    <property type="entry name" value="RNA_pol_sigma70_r2"/>
</dbReference>
<name>A0ABW0I922_9BACT</name>
<dbReference type="Gene3D" id="1.10.1740.10">
    <property type="match status" value="1"/>
</dbReference>
<protein>
    <submittedName>
        <fullName evidence="2">RNA polymerase sigma factor</fullName>
    </submittedName>
</protein>
<dbReference type="EMBL" id="JBHSMA010000001">
    <property type="protein sequence ID" value="MFC5408642.1"/>
    <property type="molecule type" value="Genomic_DNA"/>
</dbReference>
<dbReference type="InterPro" id="IPR013325">
    <property type="entry name" value="RNA_pol_sigma_r2"/>
</dbReference>
<dbReference type="SUPFAM" id="SSF88946">
    <property type="entry name" value="Sigma2 domain of RNA polymerase sigma factors"/>
    <property type="match status" value="1"/>
</dbReference>
<gene>
    <name evidence="2" type="ORF">ACFPMF_04945</name>
</gene>
<accession>A0ABW0I922</accession>
<organism evidence="2 3">
    <name type="scientific">Larkinella bovis</name>
    <dbReference type="NCBI Taxonomy" id="683041"/>
    <lineage>
        <taxon>Bacteria</taxon>
        <taxon>Pseudomonadati</taxon>
        <taxon>Bacteroidota</taxon>
        <taxon>Cytophagia</taxon>
        <taxon>Cytophagales</taxon>
        <taxon>Spirosomataceae</taxon>
        <taxon>Larkinella</taxon>
    </lineage>
</organism>
<dbReference type="RefSeq" id="WP_379841720.1">
    <property type="nucleotide sequence ID" value="NZ_JBHSMA010000001.1"/>
</dbReference>
<reference evidence="3" key="1">
    <citation type="journal article" date="2019" name="Int. J. Syst. Evol. Microbiol.">
        <title>The Global Catalogue of Microorganisms (GCM) 10K type strain sequencing project: providing services to taxonomists for standard genome sequencing and annotation.</title>
        <authorList>
            <consortium name="The Broad Institute Genomics Platform"/>
            <consortium name="The Broad Institute Genome Sequencing Center for Infectious Disease"/>
            <person name="Wu L."/>
            <person name="Ma J."/>
        </authorList>
    </citation>
    <scope>NUCLEOTIDE SEQUENCE [LARGE SCALE GENOMIC DNA]</scope>
    <source>
        <strain evidence="3">CCUG 55250</strain>
    </source>
</reference>
<dbReference type="Pfam" id="PF04542">
    <property type="entry name" value="Sigma70_r2"/>
    <property type="match status" value="1"/>
</dbReference>
<feature type="domain" description="RNA polymerase sigma-70 region 2" evidence="1">
    <location>
        <begin position="28"/>
        <end position="91"/>
    </location>
</feature>
<comment type="caution">
    <text evidence="2">The sequence shown here is derived from an EMBL/GenBank/DDBJ whole genome shotgun (WGS) entry which is preliminary data.</text>
</comment>
<evidence type="ECO:0000313" key="2">
    <source>
        <dbReference type="EMBL" id="MFC5408642.1"/>
    </source>
</evidence>
<sequence length="141" mass="16432">MAHFSSHTDDSVLWHHFRAGGEDGYTHLARRYYRKLIHYGQKFTPDVQLVEDALQDMLVHLWLHQGNLNNTPSVHFYLLKAFRNQLFRALKTTPSRVNLKARFDDVSSEVSTEELYIQQETDQSFRAQVGELPGIQSDPFL</sequence>
<proteinExistence type="predicted"/>